<dbReference type="Proteomes" id="UP000095094">
    <property type="component" value="Unassembled WGS sequence"/>
</dbReference>
<dbReference type="PROSITE" id="PS51450">
    <property type="entry name" value="LRR"/>
    <property type="match status" value="1"/>
</dbReference>
<keyword evidence="1" id="KW-0433">Leucine-rich repeat</keyword>
<proteinExistence type="predicted"/>
<dbReference type="SUPFAM" id="SSF52058">
    <property type="entry name" value="L domain-like"/>
    <property type="match status" value="1"/>
</dbReference>
<dbReference type="Pfam" id="PF12799">
    <property type="entry name" value="LRR_4"/>
    <property type="match status" value="1"/>
</dbReference>
<dbReference type="PANTHER" id="PTHR46652">
    <property type="entry name" value="LEUCINE-RICH REPEAT AND IQ DOMAIN-CONTAINING PROTEIN 1-RELATED"/>
    <property type="match status" value="1"/>
</dbReference>
<comment type="caution">
    <text evidence="3">The sequence shown here is derived from an EMBL/GenBank/DDBJ whole genome shotgun (WGS) entry which is preliminary data.</text>
</comment>
<protein>
    <submittedName>
        <fullName evidence="3">Uncharacterized protein</fullName>
    </submittedName>
</protein>
<evidence type="ECO:0000313" key="3">
    <source>
        <dbReference type="EMBL" id="OEG09876.1"/>
    </source>
</evidence>
<evidence type="ECO:0000256" key="1">
    <source>
        <dbReference type="ARBA" id="ARBA00022614"/>
    </source>
</evidence>
<dbReference type="AlphaFoldDB" id="A0A1E5GAX7"/>
<dbReference type="InterPro" id="IPR032675">
    <property type="entry name" value="LRR_dom_sf"/>
</dbReference>
<dbReference type="Gene3D" id="3.80.10.10">
    <property type="entry name" value="Ribonuclease Inhibitor"/>
    <property type="match status" value="1"/>
</dbReference>
<keyword evidence="4" id="KW-1185">Reference proteome</keyword>
<dbReference type="InterPro" id="IPR050836">
    <property type="entry name" value="SDS22/Internalin_LRR"/>
</dbReference>
<keyword evidence="2" id="KW-0677">Repeat</keyword>
<evidence type="ECO:0000256" key="2">
    <source>
        <dbReference type="ARBA" id="ARBA00022737"/>
    </source>
</evidence>
<organism evidence="3 4">
    <name type="scientific">Enterococcus termitis</name>
    <dbReference type="NCBI Taxonomy" id="332950"/>
    <lineage>
        <taxon>Bacteria</taxon>
        <taxon>Bacillati</taxon>
        <taxon>Bacillota</taxon>
        <taxon>Bacilli</taxon>
        <taxon>Lactobacillales</taxon>
        <taxon>Enterococcaceae</taxon>
        <taxon>Enterococcus</taxon>
    </lineage>
</organism>
<dbReference type="EMBL" id="MIJY01000044">
    <property type="protein sequence ID" value="OEG09876.1"/>
    <property type="molecule type" value="Genomic_DNA"/>
</dbReference>
<evidence type="ECO:0000313" key="4">
    <source>
        <dbReference type="Proteomes" id="UP000095094"/>
    </source>
</evidence>
<accession>A0A1E5GAX7</accession>
<name>A0A1E5GAX7_9ENTE</name>
<reference evidence="4" key="1">
    <citation type="submission" date="2016-09" db="EMBL/GenBank/DDBJ databases">
        <authorList>
            <person name="Gulvik C.A."/>
        </authorList>
    </citation>
    <scope>NUCLEOTIDE SEQUENCE [LARGE SCALE GENOMIC DNA]</scope>
    <source>
        <strain evidence="4">LMG 8895</strain>
    </source>
</reference>
<dbReference type="PANTHER" id="PTHR46652:SF3">
    <property type="entry name" value="LEUCINE-RICH REPEAT-CONTAINING PROTEIN 9"/>
    <property type="match status" value="1"/>
</dbReference>
<sequence length="181" mass="21330">MCELDISKIYEYESNIGLDFATFDVNPKKLISLNVEGNDFNNIEVISQCYNLRKLNVSMCNLTTISFLENLKQLEELNISFNEEIVQEADYHILKNLNKLRKLNMAFGNVSDRSIFFKDKYLFEYMPQLEYLNVRDNKLYSSDFLNKLPSNIKSIGCRDNYFTIEQENYPNLVFNDHVLID</sequence>
<dbReference type="InterPro" id="IPR025875">
    <property type="entry name" value="Leu-rich_rpt_4"/>
</dbReference>
<dbReference type="InterPro" id="IPR001611">
    <property type="entry name" value="Leu-rich_rpt"/>
</dbReference>
<gene>
    <name evidence="3" type="ORF">BCR25_10255</name>
</gene>